<feature type="compositionally biased region" description="Basic residues" evidence="12">
    <location>
        <begin position="424"/>
        <end position="435"/>
    </location>
</feature>
<evidence type="ECO:0000256" key="11">
    <source>
        <dbReference type="ARBA" id="ARBA00023303"/>
    </source>
</evidence>
<dbReference type="SUPFAM" id="SSF54695">
    <property type="entry name" value="POZ domain"/>
    <property type="match status" value="1"/>
</dbReference>
<comment type="caution">
    <text evidence="14">The sequence shown here is derived from an EMBL/GenBank/DDBJ whole genome shotgun (WGS) entry which is preliminary data.</text>
</comment>
<evidence type="ECO:0000313" key="14">
    <source>
        <dbReference type="EMBL" id="CAB3996947.1"/>
    </source>
</evidence>
<feature type="transmembrane region" description="Helical" evidence="13">
    <location>
        <begin position="185"/>
        <end position="205"/>
    </location>
</feature>
<dbReference type="InterPro" id="IPR000210">
    <property type="entry name" value="BTB/POZ_dom"/>
</dbReference>
<evidence type="ECO:0000256" key="13">
    <source>
        <dbReference type="SAM" id="Phobius"/>
    </source>
</evidence>
<evidence type="ECO:0000256" key="8">
    <source>
        <dbReference type="ARBA" id="ARBA00022989"/>
    </source>
</evidence>
<keyword evidence="10 13" id="KW-0472">Membrane</keyword>
<organism evidence="14 15">
    <name type="scientific">Paramuricea clavata</name>
    <name type="common">Red gorgonian</name>
    <name type="synonym">Violescent sea-whip</name>
    <dbReference type="NCBI Taxonomy" id="317549"/>
    <lineage>
        <taxon>Eukaryota</taxon>
        <taxon>Metazoa</taxon>
        <taxon>Cnidaria</taxon>
        <taxon>Anthozoa</taxon>
        <taxon>Octocorallia</taxon>
        <taxon>Malacalcyonacea</taxon>
        <taxon>Plexauridae</taxon>
        <taxon>Paramuricea</taxon>
    </lineage>
</organism>
<gene>
    <name evidence="14" type="ORF">PACLA_8A070921</name>
</gene>
<evidence type="ECO:0000256" key="4">
    <source>
        <dbReference type="ARBA" id="ARBA00022692"/>
    </source>
</evidence>
<evidence type="ECO:0000256" key="3">
    <source>
        <dbReference type="ARBA" id="ARBA00022538"/>
    </source>
</evidence>
<feature type="compositionally biased region" description="Polar residues" evidence="12">
    <location>
        <begin position="436"/>
        <end position="446"/>
    </location>
</feature>
<evidence type="ECO:0000256" key="9">
    <source>
        <dbReference type="ARBA" id="ARBA00023065"/>
    </source>
</evidence>
<keyword evidence="6" id="KW-0851">Voltage-gated channel</keyword>
<feature type="transmembrane region" description="Helical" evidence="13">
    <location>
        <begin position="315"/>
        <end position="336"/>
    </location>
</feature>
<dbReference type="InterPro" id="IPR005821">
    <property type="entry name" value="Ion_trans_dom"/>
</dbReference>
<dbReference type="PANTHER" id="PTHR11537">
    <property type="entry name" value="VOLTAGE-GATED POTASSIUM CHANNEL"/>
    <property type="match status" value="1"/>
</dbReference>
<dbReference type="GO" id="GO:0001508">
    <property type="term" value="P:action potential"/>
    <property type="evidence" value="ECO:0007669"/>
    <property type="project" value="TreeGrafter"/>
</dbReference>
<dbReference type="EMBL" id="CACRXK020002984">
    <property type="protein sequence ID" value="CAB3996947.1"/>
    <property type="molecule type" value="Genomic_DNA"/>
</dbReference>
<accession>A0A7D9DZH5</accession>
<dbReference type="PANTHER" id="PTHR11537:SF105">
    <property type="entry name" value="POTASSIUM VOLTAGE-GATED CHANNEL PROTEIN SHAL"/>
    <property type="match status" value="1"/>
</dbReference>
<dbReference type="PRINTS" id="PR00169">
    <property type="entry name" value="KCHANNEL"/>
</dbReference>
<dbReference type="Pfam" id="PF00520">
    <property type="entry name" value="Ion_trans"/>
    <property type="match status" value="1"/>
</dbReference>
<protein>
    <submittedName>
        <fullName evidence="14">Potassium voltage-gated channel Shal-like</fullName>
    </submittedName>
</protein>
<dbReference type="Pfam" id="PF02214">
    <property type="entry name" value="BTB_2"/>
    <property type="match status" value="1"/>
</dbReference>
<dbReference type="GO" id="GO:0051260">
    <property type="term" value="P:protein homooligomerization"/>
    <property type="evidence" value="ECO:0007669"/>
    <property type="project" value="InterPro"/>
</dbReference>
<evidence type="ECO:0000256" key="1">
    <source>
        <dbReference type="ARBA" id="ARBA00004141"/>
    </source>
</evidence>
<feature type="region of interest" description="Disordered" evidence="12">
    <location>
        <begin position="424"/>
        <end position="446"/>
    </location>
</feature>
<dbReference type="Gene3D" id="1.10.287.70">
    <property type="match status" value="1"/>
</dbReference>
<evidence type="ECO:0000313" key="15">
    <source>
        <dbReference type="Proteomes" id="UP001152795"/>
    </source>
</evidence>
<keyword evidence="7" id="KW-0630">Potassium</keyword>
<evidence type="ECO:0000256" key="2">
    <source>
        <dbReference type="ARBA" id="ARBA00022448"/>
    </source>
</evidence>
<dbReference type="PRINTS" id="PR01491">
    <property type="entry name" value="KVCHANNEL"/>
</dbReference>
<dbReference type="Gene3D" id="3.30.710.10">
    <property type="entry name" value="Potassium Channel Kv1.1, Chain A"/>
    <property type="match status" value="1"/>
</dbReference>
<keyword evidence="15" id="KW-1185">Reference proteome</keyword>
<feature type="transmembrane region" description="Helical" evidence="13">
    <location>
        <begin position="348"/>
        <end position="364"/>
    </location>
</feature>
<dbReference type="InterPro" id="IPR003974">
    <property type="entry name" value="K_chnl_volt-dep_Kv3"/>
</dbReference>
<evidence type="ECO:0000256" key="10">
    <source>
        <dbReference type="ARBA" id="ARBA00023136"/>
    </source>
</evidence>
<dbReference type="OrthoDB" id="433309at2759"/>
<dbReference type="InterPro" id="IPR003131">
    <property type="entry name" value="T1-type_BTB"/>
</dbReference>
<dbReference type="GO" id="GO:0008076">
    <property type="term" value="C:voltage-gated potassium channel complex"/>
    <property type="evidence" value="ECO:0007669"/>
    <property type="project" value="InterPro"/>
</dbReference>
<evidence type="ECO:0000256" key="7">
    <source>
        <dbReference type="ARBA" id="ARBA00022958"/>
    </source>
</evidence>
<feature type="transmembrane region" description="Helical" evidence="13">
    <location>
        <begin position="376"/>
        <end position="396"/>
    </location>
</feature>
<reference evidence="14" key="1">
    <citation type="submission" date="2020-04" db="EMBL/GenBank/DDBJ databases">
        <authorList>
            <person name="Alioto T."/>
            <person name="Alioto T."/>
            <person name="Gomez Garrido J."/>
        </authorList>
    </citation>
    <scope>NUCLEOTIDE SEQUENCE</scope>
    <source>
        <strain evidence="14">A484AB</strain>
    </source>
</reference>
<dbReference type="FunFam" id="1.10.287.70:FF:000028">
    <property type="entry name" value="potassium voltage-gated channel subfamily D member 3"/>
    <property type="match status" value="1"/>
</dbReference>
<keyword evidence="2" id="KW-0813">Transport</keyword>
<keyword evidence="3" id="KW-0633">Potassium transport</keyword>
<proteinExistence type="predicted"/>
<dbReference type="SMART" id="SM00225">
    <property type="entry name" value="BTB"/>
    <property type="match status" value="1"/>
</dbReference>
<evidence type="ECO:0000256" key="12">
    <source>
        <dbReference type="SAM" id="MobiDB-lite"/>
    </source>
</evidence>
<dbReference type="SUPFAM" id="SSF81324">
    <property type="entry name" value="Voltage-gated potassium channels"/>
    <property type="match status" value="1"/>
</dbReference>
<sequence length="446" mass="51010">MASKSGTEWMPRVMQASALGMAPLARRKLSPVPSASLPNKRVVINVSGRRYETWEATLSRHPDTLLGSKEREYFLDEISGEYVFDRDPSIFRHILNYYRTGRLHFSYYDCSKTFEEEFTFFGIPFDGFDSCCWNEVNDSYEAATVIATTMTNLRQRVNRTHFDTIRETLWDAFENPQRTRASRTVYNIIVVAVTLSLVVTIGQTIRCPGGETCGEEFHNLFLYTDGGCAFIFTVEYAVKLYAVPYRKPFVKSLESFIDILAILPFYFDLLEVYAPELKSFSILRVFRVFRVFKFLKNSKRLKTLLITFRNAAPELGVLCFIFAMATIMFAACVYYLEKNVPNTTFTHIPLAIWYAIVTGTTLGYGDMVPSSIGGKLISAVFLTLAVFIVSLPVPFIEDKLLHQQHLQLTEDRLEMRLKRILKTKQSHRGSNRTRRGTASNIHAATT</sequence>
<dbReference type="InterPro" id="IPR027359">
    <property type="entry name" value="Volt_channel_dom_sf"/>
</dbReference>
<comment type="subcellular location">
    <subcellularLocation>
        <location evidence="1">Membrane</location>
        <topology evidence="1">Multi-pass membrane protein</topology>
    </subcellularLocation>
</comment>
<keyword evidence="5" id="KW-0631">Potassium channel</keyword>
<name>A0A7D9DZH5_PARCT</name>
<keyword evidence="4 13" id="KW-0812">Transmembrane</keyword>
<dbReference type="InterPro" id="IPR028325">
    <property type="entry name" value="VG_K_chnl"/>
</dbReference>
<dbReference type="Proteomes" id="UP001152795">
    <property type="component" value="Unassembled WGS sequence"/>
</dbReference>
<keyword evidence="9" id="KW-0406">Ion transport</keyword>
<dbReference type="InterPro" id="IPR011333">
    <property type="entry name" value="SKP1/BTB/POZ_sf"/>
</dbReference>
<evidence type="ECO:0000256" key="6">
    <source>
        <dbReference type="ARBA" id="ARBA00022882"/>
    </source>
</evidence>
<evidence type="ECO:0000256" key="5">
    <source>
        <dbReference type="ARBA" id="ARBA00022826"/>
    </source>
</evidence>
<dbReference type="GO" id="GO:0005249">
    <property type="term" value="F:voltage-gated potassium channel activity"/>
    <property type="evidence" value="ECO:0007669"/>
    <property type="project" value="InterPro"/>
</dbReference>
<dbReference type="Gene3D" id="1.20.120.350">
    <property type="entry name" value="Voltage-gated potassium channels. Chain C"/>
    <property type="match status" value="1"/>
</dbReference>
<feature type="transmembrane region" description="Helical" evidence="13">
    <location>
        <begin position="217"/>
        <end position="237"/>
    </location>
</feature>
<dbReference type="PRINTS" id="PR01498">
    <property type="entry name" value="SHAWCHANNEL"/>
</dbReference>
<keyword evidence="11" id="KW-0407">Ion channel</keyword>
<dbReference type="InterPro" id="IPR003968">
    <property type="entry name" value="K_chnl_volt-dep_Kv"/>
</dbReference>
<dbReference type="AlphaFoldDB" id="A0A7D9DZH5"/>
<keyword evidence="8 13" id="KW-1133">Transmembrane helix</keyword>
<dbReference type="FunFam" id="3.30.710.10:FF:000152">
    <property type="entry name" value="Predicted protein"/>
    <property type="match status" value="1"/>
</dbReference>